<sequence length="85" mass="9521">MMLTDTIRLTPQGQVALPESLRVARHWEVGQEFLVMVVDDGILLKPKPLFEPTTLEEVRYAGTPKTLIGMEHAIAEGVKQHDGRN</sequence>
<dbReference type="AlphaFoldDB" id="A0A081BP15"/>
<evidence type="ECO:0000259" key="1">
    <source>
        <dbReference type="SMART" id="SM00966"/>
    </source>
</evidence>
<keyword evidence="3" id="KW-1185">Reference proteome</keyword>
<gene>
    <name evidence="2" type="ORF">U14_03381</name>
</gene>
<evidence type="ECO:0000313" key="3">
    <source>
        <dbReference type="Proteomes" id="UP000030700"/>
    </source>
</evidence>
<protein>
    <submittedName>
        <fullName evidence="2">Asr3467 protein</fullName>
    </submittedName>
</protein>
<dbReference type="STRING" id="1499966.U14_03381"/>
<dbReference type="SUPFAM" id="SSF89447">
    <property type="entry name" value="AbrB/MazE/MraZ-like"/>
    <property type="match status" value="1"/>
</dbReference>
<dbReference type="InterPro" id="IPR007159">
    <property type="entry name" value="SpoVT-AbrB_dom"/>
</dbReference>
<organism evidence="2">
    <name type="scientific">Candidatus Moduliflexus flocculans</name>
    <dbReference type="NCBI Taxonomy" id="1499966"/>
    <lineage>
        <taxon>Bacteria</taxon>
        <taxon>Candidatus Moduliflexota</taxon>
        <taxon>Candidatus Moduliflexia</taxon>
        <taxon>Candidatus Moduliflexales</taxon>
        <taxon>Candidatus Moduliflexaceae</taxon>
    </lineage>
</organism>
<dbReference type="SMART" id="SM00966">
    <property type="entry name" value="SpoVT_AbrB"/>
    <property type="match status" value="1"/>
</dbReference>
<dbReference type="Proteomes" id="UP000030700">
    <property type="component" value="Unassembled WGS sequence"/>
</dbReference>
<dbReference type="InterPro" id="IPR037914">
    <property type="entry name" value="SpoVT-AbrB_sf"/>
</dbReference>
<dbReference type="HOGENOM" id="CLU_158484_8_0_0"/>
<dbReference type="GO" id="GO:0003677">
    <property type="term" value="F:DNA binding"/>
    <property type="evidence" value="ECO:0007669"/>
    <property type="project" value="InterPro"/>
</dbReference>
<feature type="domain" description="SpoVT-AbrB" evidence="1">
    <location>
        <begin position="7"/>
        <end position="52"/>
    </location>
</feature>
<dbReference type="EMBL" id="DF820458">
    <property type="protein sequence ID" value="GAK52131.1"/>
    <property type="molecule type" value="Genomic_DNA"/>
</dbReference>
<proteinExistence type="predicted"/>
<name>A0A081BP15_9BACT</name>
<evidence type="ECO:0000313" key="2">
    <source>
        <dbReference type="EMBL" id="GAK52131.1"/>
    </source>
</evidence>
<accession>A0A081BP15</accession>
<reference evidence="2" key="1">
    <citation type="journal article" date="2015" name="PeerJ">
        <title>First genomic representation of candidate bacterial phylum KSB3 points to enhanced environmental sensing as a trigger of wastewater bulking.</title>
        <authorList>
            <person name="Sekiguchi Y."/>
            <person name="Ohashi A."/>
            <person name="Parks D.H."/>
            <person name="Yamauchi T."/>
            <person name="Tyson G.W."/>
            <person name="Hugenholtz P."/>
        </authorList>
    </citation>
    <scope>NUCLEOTIDE SEQUENCE [LARGE SCALE GENOMIC DNA]</scope>
</reference>